<accession>A0A8S9FDJ4</accession>
<dbReference type="AlphaFoldDB" id="A0A8S9FDJ4"/>
<organism evidence="1">
    <name type="scientific">Brassica cretica</name>
    <name type="common">Mustard</name>
    <dbReference type="NCBI Taxonomy" id="69181"/>
    <lineage>
        <taxon>Eukaryota</taxon>
        <taxon>Viridiplantae</taxon>
        <taxon>Streptophyta</taxon>
        <taxon>Embryophyta</taxon>
        <taxon>Tracheophyta</taxon>
        <taxon>Spermatophyta</taxon>
        <taxon>Magnoliopsida</taxon>
        <taxon>eudicotyledons</taxon>
        <taxon>Gunneridae</taxon>
        <taxon>Pentapetalae</taxon>
        <taxon>rosids</taxon>
        <taxon>malvids</taxon>
        <taxon>Brassicales</taxon>
        <taxon>Brassicaceae</taxon>
        <taxon>Brassiceae</taxon>
        <taxon>Brassica</taxon>
    </lineage>
</organism>
<proteinExistence type="predicted"/>
<dbReference type="EMBL" id="QGKY02002305">
    <property type="protein sequence ID" value="KAF2531231.1"/>
    <property type="molecule type" value="Genomic_DNA"/>
</dbReference>
<name>A0A8S9FDJ4_BRACR</name>
<gene>
    <name evidence="1" type="ORF">F2Q70_00033062</name>
</gene>
<sequence length="91" mass="10005">MEASTDPSPPAFVSARWEFSGFAFVGFSSWKVKATIASPCRFRAKAFEALALSDELSKSDDALRRVDRVERTVMISAEARQVLSSDGSKWG</sequence>
<reference evidence="1" key="1">
    <citation type="submission" date="2019-12" db="EMBL/GenBank/DDBJ databases">
        <title>Genome sequencing and annotation of Brassica cretica.</title>
        <authorList>
            <person name="Studholme D.J."/>
            <person name="Sarris P.F."/>
        </authorList>
    </citation>
    <scope>NUCLEOTIDE SEQUENCE</scope>
    <source>
        <strain evidence="1">PFS-102/07</strain>
        <tissue evidence="1">Leaf</tissue>
    </source>
</reference>
<evidence type="ECO:0000313" key="1">
    <source>
        <dbReference type="EMBL" id="KAF2531231.1"/>
    </source>
</evidence>
<protein>
    <submittedName>
        <fullName evidence="1">Uncharacterized protein</fullName>
    </submittedName>
</protein>
<comment type="caution">
    <text evidence="1">The sequence shown here is derived from an EMBL/GenBank/DDBJ whole genome shotgun (WGS) entry which is preliminary data.</text>
</comment>